<name>A0A921GHD3_9ACTN</name>
<dbReference type="Gene3D" id="2.40.10.170">
    <property type="match status" value="1"/>
</dbReference>
<evidence type="ECO:0000259" key="1">
    <source>
        <dbReference type="Pfam" id="PF02559"/>
    </source>
</evidence>
<proteinExistence type="predicted"/>
<accession>A0A921GHD3</accession>
<dbReference type="Proteomes" id="UP000697330">
    <property type="component" value="Unassembled WGS sequence"/>
</dbReference>
<feature type="domain" description="CarD-like/TRCF RNAP-interacting" evidence="1">
    <location>
        <begin position="3"/>
        <end position="55"/>
    </location>
</feature>
<evidence type="ECO:0000313" key="3">
    <source>
        <dbReference type="Proteomes" id="UP000697330"/>
    </source>
</evidence>
<organism evidence="2 3">
    <name type="scientific">Thermophilibacter provencensis</name>
    <dbReference type="NCBI Taxonomy" id="1852386"/>
    <lineage>
        <taxon>Bacteria</taxon>
        <taxon>Bacillati</taxon>
        <taxon>Actinomycetota</taxon>
        <taxon>Coriobacteriia</taxon>
        <taxon>Coriobacteriales</taxon>
        <taxon>Atopobiaceae</taxon>
        <taxon>Thermophilibacter</taxon>
    </lineage>
</organism>
<dbReference type="OrthoDB" id="9786074at2"/>
<protein>
    <submittedName>
        <fullName evidence="2">CarD family transcriptional regulator</fullName>
    </submittedName>
</protein>
<dbReference type="RefSeq" id="WP_075279637.1">
    <property type="nucleotide sequence ID" value="NZ_CALUGK010000002.1"/>
</dbReference>
<dbReference type="InterPro" id="IPR003711">
    <property type="entry name" value="CarD-like/TRCF_RID"/>
</dbReference>
<gene>
    <name evidence="2" type="ORF">K8U72_10825</name>
</gene>
<dbReference type="EMBL" id="DYWQ01000166">
    <property type="protein sequence ID" value="HJF46250.1"/>
    <property type="molecule type" value="Genomic_DNA"/>
</dbReference>
<comment type="caution">
    <text evidence="2">The sequence shown here is derived from an EMBL/GenBank/DDBJ whole genome shotgun (WGS) entry which is preliminary data.</text>
</comment>
<reference evidence="2" key="2">
    <citation type="submission" date="2021-09" db="EMBL/GenBank/DDBJ databases">
        <authorList>
            <person name="Gilroy R."/>
        </authorList>
    </citation>
    <scope>NUCLEOTIDE SEQUENCE</scope>
    <source>
        <strain evidence="2">CHK124-7917</strain>
    </source>
</reference>
<sequence length="166" mass="18905">MYAVGDYIVHPGQGVCQVKDVTESPNALYQLLPIGQRHPVHISFPVASEDRLRPVLTRDEAEKIIDDYPRMQLDDFAARSISLEEEHFRNEIRTGTCRDSVRIVKTFRARIEGLSQRNKKPPVAYERILKQAEERSRLEMSVALGCAPEDVAALFERRSEDVAAQN</sequence>
<dbReference type="AlphaFoldDB" id="A0A921GHD3"/>
<reference evidence="2" key="1">
    <citation type="journal article" date="2021" name="PeerJ">
        <title>Extensive microbial diversity within the chicken gut microbiome revealed by metagenomics and culture.</title>
        <authorList>
            <person name="Gilroy R."/>
            <person name="Ravi A."/>
            <person name="Getino M."/>
            <person name="Pursley I."/>
            <person name="Horton D.L."/>
            <person name="Alikhan N.F."/>
            <person name="Baker D."/>
            <person name="Gharbi K."/>
            <person name="Hall N."/>
            <person name="Watson M."/>
            <person name="Adriaenssens E.M."/>
            <person name="Foster-Nyarko E."/>
            <person name="Jarju S."/>
            <person name="Secka A."/>
            <person name="Antonio M."/>
            <person name="Oren A."/>
            <person name="Chaudhuri R.R."/>
            <person name="La Ragione R."/>
            <person name="Hildebrand F."/>
            <person name="Pallen M.J."/>
        </authorList>
    </citation>
    <scope>NUCLEOTIDE SEQUENCE</scope>
    <source>
        <strain evidence="2">CHK124-7917</strain>
    </source>
</reference>
<dbReference type="Pfam" id="PF02559">
    <property type="entry name" value="CarD_TRCF_RID"/>
    <property type="match status" value="1"/>
</dbReference>
<evidence type="ECO:0000313" key="2">
    <source>
        <dbReference type="EMBL" id="HJF46250.1"/>
    </source>
</evidence>